<dbReference type="Proteomes" id="UP000192726">
    <property type="component" value="Chromosome"/>
</dbReference>
<reference evidence="1 2" key="1">
    <citation type="submission" date="2017-04" db="EMBL/GenBank/DDBJ databases">
        <title>Complete Genome Sequence of Streptomyces gilvosporeus F607, a Capable Producer of Natamycin.</title>
        <authorList>
            <person name="Zong G."/>
            <person name="Zhong C."/>
            <person name="Fu J."/>
            <person name="Qin R."/>
            <person name="Cao G."/>
        </authorList>
    </citation>
    <scope>NUCLEOTIDE SEQUENCE [LARGE SCALE GENOMIC DNA]</scope>
    <source>
        <strain evidence="1 2">F607</strain>
    </source>
</reference>
<organism evidence="1 2">
    <name type="scientific">Streptomyces gilvosporeus</name>
    <dbReference type="NCBI Taxonomy" id="553510"/>
    <lineage>
        <taxon>Bacteria</taxon>
        <taxon>Bacillati</taxon>
        <taxon>Actinomycetota</taxon>
        <taxon>Actinomycetes</taxon>
        <taxon>Kitasatosporales</taxon>
        <taxon>Streptomycetaceae</taxon>
        <taxon>Streptomyces</taxon>
    </lineage>
</organism>
<dbReference type="RefSeq" id="WP_083102654.1">
    <property type="nucleotide sequence ID" value="NZ_CP020569.1"/>
</dbReference>
<keyword evidence="2" id="KW-1185">Reference proteome</keyword>
<accession>A0A1V0TJX1</accession>
<evidence type="ECO:0000313" key="1">
    <source>
        <dbReference type="EMBL" id="ARF53224.1"/>
    </source>
</evidence>
<proteinExistence type="predicted"/>
<gene>
    <name evidence="1" type="ORF">B1H19_02720</name>
</gene>
<evidence type="ECO:0000313" key="2">
    <source>
        <dbReference type="Proteomes" id="UP000192726"/>
    </source>
</evidence>
<name>A0A1V0TJX1_9ACTN</name>
<sequence length="65" mass="6819">MAPLLTIASNEWDAGNGGWAPYEDQALGALDDAGVANPPGVQASRGNHLQLYGCPKFPSHTDLIQ</sequence>
<dbReference type="KEGG" id="sgv:B1H19_02720"/>
<protein>
    <submittedName>
        <fullName evidence="1">Uncharacterized protein</fullName>
    </submittedName>
</protein>
<dbReference type="AlphaFoldDB" id="A0A1V0TJX1"/>
<dbReference type="OrthoDB" id="4332009at2"/>
<dbReference type="EMBL" id="CP020569">
    <property type="protein sequence ID" value="ARF53224.1"/>
    <property type="molecule type" value="Genomic_DNA"/>
</dbReference>